<dbReference type="PRINTS" id="PR00081">
    <property type="entry name" value="GDHRDH"/>
</dbReference>
<dbReference type="PRINTS" id="PR00080">
    <property type="entry name" value="SDRFAMILY"/>
</dbReference>
<evidence type="ECO:0000313" key="3">
    <source>
        <dbReference type="Proteomes" id="UP000434580"/>
    </source>
</evidence>
<evidence type="ECO:0000256" key="1">
    <source>
        <dbReference type="RuleBase" id="RU000363"/>
    </source>
</evidence>
<dbReference type="EC" id="1.1.1.276" evidence="2"/>
<sequence>MTANNILITGCSSGIGRATAIHFARQQWQVFATVRQQEDADALMMTGYTNIHVLMLDVDDESQIKQLTRLLNKQLKHTGLQVLMNNAAMCESAPVEFASTEHMQNHFSTNVIAPMVLVRSLLPLLKRANGRVINLSSGVATMSAPLMGFYSATKAALDSLSDALRVEVKGSDVKVIVVEPGMVDSPMHSKYEKSLKSLQQTMPDNALDYYQEAFKRQQQLIRQLLKTAIKPEKVALAIHKAAVDKRPKLRYQVGTDAKTYHWLQALLPSPAKDHLWTRILGF</sequence>
<dbReference type="InterPro" id="IPR036291">
    <property type="entry name" value="NAD(P)-bd_dom_sf"/>
</dbReference>
<evidence type="ECO:0000313" key="2">
    <source>
        <dbReference type="EMBL" id="CAA0102773.1"/>
    </source>
</evidence>
<protein>
    <submittedName>
        <fullName evidence="2">Serine 3-dehydrogenase</fullName>
        <ecNumber evidence="2">1.1.1.276</ecNumber>
    </submittedName>
</protein>
<keyword evidence="2" id="KW-0560">Oxidoreductase</keyword>
<dbReference type="Gene3D" id="3.40.50.720">
    <property type="entry name" value="NAD(P)-binding Rossmann-like Domain"/>
    <property type="match status" value="1"/>
</dbReference>
<reference evidence="2 3" key="1">
    <citation type="submission" date="2019-11" db="EMBL/GenBank/DDBJ databases">
        <authorList>
            <person name="Holert J."/>
        </authorList>
    </citation>
    <scope>NUCLEOTIDE SEQUENCE [LARGE SCALE GENOMIC DNA]</scope>
    <source>
        <strain evidence="2">BC5_2</strain>
    </source>
</reference>
<dbReference type="PROSITE" id="PS00061">
    <property type="entry name" value="ADH_SHORT"/>
    <property type="match status" value="1"/>
</dbReference>
<dbReference type="Pfam" id="PF00106">
    <property type="entry name" value="adh_short"/>
    <property type="match status" value="1"/>
</dbReference>
<dbReference type="PANTHER" id="PTHR43313:SF1">
    <property type="entry name" value="3BETA-HYDROXYSTEROID DEHYDROGENASE DHS-16"/>
    <property type="match status" value="1"/>
</dbReference>
<dbReference type="SUPFAM" id="SSF51735">
    <property type="entry name" value="NAD(P)-binding Rossmann-fold domains"/>
    <property type="match status" value="1"/>
</dbReference>
<dbReference type="InterPro" id="IPR002347">
    <property type="entry name" value="SDR_fam"/>
</dbReference>
<organism evidence="2 3">
    <name type="scientific">BD1-7 clade bacterium</name>
    <dbReference type="NCBI Taxonomy" id="2029982"/>
    <lineage>
        <taxon>Bacteria</taxon>
        <taxon>Pseudomonadati</taxon>
        <taxon>Pseudomonadota</taxon>
        <taxon>Gammaproteobacteria</taxon>
        <taxon>Cellvibrionales</taxon>
        <taxon>Spongiibacteraceae</taxon>
        <taxon>BD1-7 clade</taxon>
    </lineage>
</organism>
<dbReference type="OrthoDB" id="9775296at2"/>
<dbReference type="InterPro" id="IPR020904">
    <property type="entry name" value="Sc_DH/Rdtase_CS"/>
</dbReference>
<comment type="similarity">
    <text evidence="1">Belongs to the short-chain dehydrogenases/reductases (SDR) family.</text>
</comment>
<dbReference type="AlphaFoldDB" id="A0A5S9PG02"/>
<dbReference type="GO" id="GO:0008202">
    <property type="term" value="P:steroid metabolic process"/>
    <property type="evidence" value="ECO:0007669"/>
    <property type="project" value="TreeGrafter"/>
</dbReference>
<gene>
    <name evidence="2" type="primary">sdh_2</name>
    <name evidence="2" type="ORF">DPBNPPHM_04034</name>
</gene>
<name>A0A5S9PG02_9GAMM</name>
<accession>A0A5S9PG02</accession>
<dbReference type="EMBL" id="CACSII010000011">
    <property type="protein sequence ID" value="CAA0102773.1"/>
    <property type="molecule type" value="Genomic_DNA"/>
</dbReference>
<dbReference type="Proteomes" id="UP000434580">
    <property type="component" value="Unassembled WGS sequence"/>
</dbReference>
<dbReference type="GO" id="GO:0031132">
    <property type="term" value="F:serine 3-dehydrogenase activity"/>
    <property type="evidence" value="ECO:0007669"/>
    <property type="project" value="UniProtKB-EC"/>
</dbReference>
<proteinExistence type="inferred from homology"/>
<dbReference type="PANTHER" id="PTHR43313">
    <property type="entry name" value="SHORT-CHAIN DEHYDROGENASE/REDUCTASE FAMILY 9C"/>
    <property type="match status" value="1"/>
</dbReference>